<organism evidence="10 11">
    <name type="scientific">Marine Group I thaumarchaeote</name>
    <dbReference type="NCBI Taxonomy" id="2511932"/>
    <lineage>
        <taxon>Archaea</taxon>
        <taxon>Nitrososphaerota</taxon>
        <taxon>Marine Group I</taxon>
    </lineage>
</organism>
<dbReference type="CDD" id="cd01116">
    <property type="entry name" value="P_permease"/>
    <property type="match status" value="1"/>
</dbReference>
<evidence type="ECO:0000256" key="8">
    <source>
        <dbReference type="SAM" id="Phobius"/>
    </source>
</evidence>
<dbReference type="GO" id="GO:0005886">
    <property type="term" value="C:plasma membrane"/>
    <property type="evidence" value="ECO:0007669"/>
    <property type="project" value="UniProtKB-SubCell"/>
</dbReference>
<feature type="transmembrane region" description="Helical" evidence="8">
    <location>
        <begin position="105"/>
        <end position="125"/>
    </location>
</feature>
<dbReference type="InterPro" id="IPR000802">
    <property type="entry name" value="Arsenical_pump_ArsB"/>
</dbReference>
<feature type="transmembrane region" description="Helical" evidence="8">
    <location>
        <begin position="410"/>
        <end position="440"/>
    </location>
</feature>
<dbReference type="AlphaFoldDB" id="A0A7K4N0E3"/>
<evidence type="ECO:0000256" key="3">
    <source>
        <dbReference type="ARBA" id="ARBA00022448"/>
    </source>
</evidence>
<dbReference type="PANTHER" id="PTHR43568">
    <property type="entry name" value="P PROTEIN"/>
    <property type="match status" value="1"/>
</dbReference>
<feature type="transmembrane region" description="Helical" evidence="8">
    <location>
        <begin position="363"/>
        <end position="390"/>
    </location>
</feature>
<comment type="similarity">
    <text evidence="2">Belongs to the CitM (TC 2.A.11) transporter family.</text>
</comment>
<feature type="transmembrane region" description="Helical" evidence="8">
    <location>
        <begin position="452"/>
        <end position="473"/>
    </location>
</feature>
<dbReference type="Proteomes" id="UP000554454">
    <property type="component" value="Unassembled WGS sequence"/>
</dbReference>
<dbReference type="EMBL" id="JACATA010000024">
    <property type="protein sequence ID" value="NWJ68872.1"/>
    <property type="molecule type" value="Genomic_DNA"/>
</dbReference>
<accession>A0A7K4N0E3</accession>
<evidence type="ECO:0000256" key="2">
    <source>
        <dbReference type="ARBA" id="ARBA00009843"/>
    </source>
</evidence>
<feature type="transmembrane region" description="Helical" evidence="8">
    <location>
        <begin position="37"/>
        <end position="59"/>
    </location>
</feature>
<protein>
    <submittedName>
        <fullName evidence="10">ArsB/NhaD family transporter</fullName>
    </submittedName>
</protein>
<feature type="domain" description="Citrate transporter-like" evidence="9">
    <location>
        <begin position="54"/>
        <end position="418"/>
    </location>
</feature>
<evidence type="ECO:0000259" key="9">
    <source>
        <dbReference type="Pfam" id="PF03600"/>
    </source>
</evidence>
<keyword evidence="3" id="KW-0813">Transport</keyword>
<keyword evidence="11" id="KW-1185">Reference proteome</keyword>
<keyword evidence="6 8" id="KW-1133">Transmembrane helix</keyword>
<proteinExistence type="inferred from homology"/>
<evidence type="ECO:0000256" key="4">
    <source>
        <dbReference type="ARBA" id="ARBA00022475"/>
    </source>
</evidence>
<evidence type="ECO:0000256" key="1">
    <source>
        <dbReference type="ARBA" id="ARBA00004651"/>
    </source>
</evidence>
<feature type="transmembrane region" description="Helical" evidence="8">
    <location>
        <begin position="275"/>
        <end position="308"/>
    </location>
</feature>
<dbReference type="PANTHER" id="PTHR43568:SF1">
    <property type="entry name" value="P PROTEIN"/>
    <property type="match status" value="1"/>
</dbReference>
<reference evidence="10 11" key="1">
    <citation type="journal article" date="2019" name="Environ. Microbiol.">
        <title>Genomics insights into ecotype formation of ammonia-oxidizing archaea in the deep ocean.</title>
        <authorList>
            <person name="Wang Y."/>
            <person name="Huang J.M."/>
            <person name="Cui G.J."/>
            <person name="Nunoura T."/>
            <person name="Takaki Y."/>
            <person name="Li W.L."/>
            <person name="Li J."/>
            <person name="Gao Z.M."/>
            <person name="Takai K."/>
            <person name="Zhang A.Q."/>
            <person name="Stepanauskas R."/>
        </authorList>
    </citation>
    <scope>NUCLEOTIDE SEQUENCE [LARGE SCALE GENOMIC DNA]</scope>
    <source>
        <strain evidence="10 11">D17</strain>
    </source>
</reference>
<feature type="transmembrane region" description="Helical" evidence="8">
    <location>
        <begin position="218"/>
        <end position="241"/>
    </location>
</feature>
<feature type="transmembrane region" description="Helical" evidence="8">
    <location>
        <begin position="320"/>
        <end position="342"/>
    </location>
</feature>
<comment type="caution">
    <text evidence="10">The sequence shown here is derived from an EMBL/GenBank/DDBJ whole genome shotgun (WGS) entry which is preliminary data.</text>
</comment>
<evidence type="ECO:0000256" key="6">
    <source>
        <dbReference type="ARBA" id="ARBA00022989"/>
    </source>
</evidence>
<gene>
    <name evidence="10" type="ORF">HX834_05990</name>
</gene>
<dbReference type="InterPro" id="IPR051475">
    <property type="entry name" value="Diverse_Ion_Transporter"/>
</dbReference>
<sequence>MDVEIASHFSMRGLVIGMVALVVLNVMLFTLPEYVGLELTITMMATLGVLIGMYVILITEVIHRTALALFGALVMLIVLFSTGVLDTHDSVDFVIGAIDFNTIGLLLGMMVIVGILGETGIFQYIGIKAAKISNGNVWKLMVLLAVITAVGSAFLDNVTMVLLMVPVTISVCRILNINPISLILAQIFASNIGGATTLIGDPPNIMIGSAAGIDFITFAYHMTPEIILTMGVAIILFKFMFRKDLKQKPENVQKLQQLDASKEIKDKMLLKKSAIVLGAVILMFMLHGMIGLEVSIIALGGAAVLLVITGKQPYVALRHVEWPTLLFFCGLFIIVGGVELSGALELMAHNILEITGGDLGKTLFAIVMTSAFASAFVDNIPFTATMIPIIESISADPSFSNTLAEYTYNPLWYALAFGADLGGNGTLIGASANLVAIAVAEKFGYRIFFREFLIKGMPIMIITTMVAFGAFYLRVLYFP</sequence>
<name>A0A7K4N0E3_9ARCH</name>
<dbReference type="Pfam" id="PF03600">
    <property type="entry name" value="CitMHS"/>
    <property type="match status" value="1"/>
</dbReference>
<dbReference type="InterPro" id="IPR004680">
    <property type="entry name" value="Cit_transptr-like_dom"/>
</dbReference>
<evidence type="ECO:0000313" key="11">
    <source>
        <dbReference type="Proteomes" id="UP000554454"/>
    </source>
</evidence>
<keyword evidence="5 8" id="KW-0812">Transmembrane</keyword>
<feature type="transmembrane region" description="Helical" evidence="8">
    <location>
        <begin position="12"/>
        <end position="31"/>
    </location>
</feature>
<comment type="subcellular location">
    <subcellularLocation>
        <location evidence="1">Cell membrane</location>
        <topology evidence="1">Multi-pass membrane protein</topology>
    </subcellularLocation>
</comment>
<keyword evidence="4" id="KW-1003">Cell membrane</keyword>
<feature type="transmembrane region" description="Helical" evidence="8">
    <location>
        <begin position="137"/>
        <end position="155"/>
    </location>
</feature>
<keyword evidence="7 8" id="KW-0472">Membrane</keyword>
<feature type="transmembrane region" description="Helical" evidence="8">
    <location>
        <begin position="66"/>
        <end position="85"/>
    </location>
</feature>
<dbReference type="GO" id="GO:0015105">
    <property type="term" value="F:arsenite transmembrane transporter activity"/>
    <property type="evidence" value="ECO:0007669"/>
    <property type="project" value="InterPro"/>
</dbReference>
<dbReference type="PRINTS" id="PR00758">
    <property type="entry name" value="ARSENICPUMP"/>
</dbReference>
<evidence type="ECO:0000256" key="7">
    <source>
        <dbReference type="ARBA" id="ARBA00023136"/>
    </source>
</evidence>
<evidence type="ECO:0000313" key="10">
    <source>
        <dbReference type="EMBL" id="NWJ68872.1"/>
    </source>
</evidence>
<evidence type="ECO:0000256" key="5">
    <source>
        <dbReference type="ARBA" id="ARBA00022692"/>
    </source>
</evidence>